<dbReference type="AlphaFoldDB" id="A0A853GS51"/>
<dbReference type="RefSeq" id="WP_130037593.1">
    <property type="nucleotide sequence ID" value="NZ_JACCEV010000001.1"/>
</dbReference>
<dbReference type="OrthoDB" id="964913at2"/>
<sequence length="324" mass="35070">MMNLIATLLLTSAALAGVPGQGLATVLPPEAQQALEQQSAAFIGAPGFTEVDITQSCGDDAFYTPQRFPQSNQTAFRPDADLDALAKAVLLIDCAEGPLPHARYLIRYHLAPVSQAGVAPREYIEVLRFNLGPQRYQDVIRHVEREFWPPESIFGMGPNLAWRFVFGPVQGNRAHVERASRAGLNQTDAAKQDCLGEPCLSASSPTDPADAWRAFTPPTLSAAMFREHNDADLPGPARVAQMLFLNATGGSGQAEPSESASIGQPEMVFRISKNVSGQDSGITGLLHQQGLMDDAVSELWTSLRLSSGSEPEWRRKVVHRAGRQ</sequence>
<protein>
    <submittedName>
        <fullName evidence="2">Uncharacterized protein</fullName>
    </submittedName>
</protein>
<evidence type="ECO:0000313" key="3">
    <source>
        <dbReference type="Proteomes" id="UP000554144"/>
    </source>
</evidence>
<dbReference type="Proteomes" id="UP000554144">
    <property type="component" value="Unassembled WGS sequence"/>
</dbReference>
<organism evidence="2 3">
    <name type="scientific">Pollutimonas harenae</name>
    <dbReference type="NCBI Taxonomy" id="657015"/>
    <lineage>
        <taxon>Bacteria</taxon>
        <taxon>Pseudomonadati</taxon>
        <taxon>Pseudomonadota</taxon>
        <taxon>Betaproteobacteria</taxon>
        <taxon>Burkholderiales</taxon>
        <taxon>Alcaligenaceae</taxon>
        <taxon>Pollutimonas</taxon>
    </lineage>
</organism>
<evidence type="ECO:0000313" key="2">
    <source>
        <dbReference type="EMBL" id="NYT84987.1"/>
    </source>
</evidence>
<dbReference type="EMBL" id="JACCEV010000001">
    <property type="protein sequence ID" value="NYT84987.1"/>
    <property type="molecule type" value="Genomic_DNA"/>
</dbReference>
<keyword evidence="1" id="KW-0732">Signal</keyword>
<feature type="chain" id="PRO_5032722827" evidence="1">
    <location>
        <begin position="25"/>
        <end position="324"/>
    </location>
</feature>
<accession>A0A853GS51</accession>
<gene>
    <name evidence="2" type="ORF">H0A62_05160</name>
</gene>
<feature type="signal peptide" evidence="1">
    <location>
        <begin position="1"/>
        <end position="24"/>
    </location>
</feature>
<proteinExistence type="predicted"/>
<comment type="caution">
    <text evidence="2">The sequence shown here is derived from an EMBL/GenBank/DDBJ whole genome shotgun (WGS) entry which is preliminary data.</text>
</comment>
<keyword evidence="3" id="KW-1185">Reference proteome</keyword>
<evidence type="ECO:0000256" key="1">
    <source>
        <dbReference type="SAM" id="SignalP"/>
    </source>
</evidence>
<reference evidence="2 3" key="1">
    <citation type="submission" date="2020-07" db="EMBL/GenBank/DDBJ databases">
        <title>Taxonomic revisions and descriptions of new bacterial species based on genomic comparisons in the high-G+C-content subgroup of the family Alcaligenaceae.</title>
        <authorList>
            <person name="Szabo A."/>
            <person name="Felfoldi T."/>
        </authorList>
    </citation>
    <scope>NUCLEOTIDE SEQUENCE [LARGE SCALE GENOMIC DNA]</scope>
    <source>
        <strain evidence="2 3">DSM 25667</strain>
    </source>
</reference>
<name>A0A853GS51_9BURK</name>